<sequence>MWETVCYLIILILACYGIYYLVQDLFRLFRHLPGPPVSMLVVMRNRAVDVEYLMRRLASWRKYQWVNLDVVVVDDGSEDDTANILRGLQANLSFRLVTLEPESPPEHPFRKDRALLTGLLYCHNALVWVVDLRKLPQGLLAEKVFRVFFCQGWR</sequence>
<keyword evidence="4" id="KW-1185">Reference proteome</keyword>
<feature type="transmembrane region" description="Helical" evidence="1">
    <location>
        <begin position="6"/>
        <end position="22"/>
    </location>
</feature>
<dbReference type="InterPro" id="IPR029044">
    <property type="entry name" value="Nucleotide-diphossugar_trans"/>
</dbReference>
<evidence type="ECO:0000256" key="1">
    <source>
        <dbReference type="SAM" id="Phobius"/>
    </source>
</evidence>
<keyword evidence="1" id="KW-0812">Transmembrane</keyword>
<dbReference type="STRING" id="1121429.SAMN02745133_00882"/>
<dbReference type="GO" id="GO:0016740">
    <property type="term" value="F:transferase activity"/>
    <property type="evidence" value="ECO:0007669"/>
    <property type="project" value="UniProtKB-KW"/>
</dbReference>
<dbReference type="InterPro" id="IPR001173">
    <property type="entry name" value="Glyco_trans_2-like"/>
</dbReference>
<dbReference type="Pfam" id="PF00535">
    <property type="entry name" value="Glycos_transf_2"/>
    <property type="match status" value="1"/>
</dbReference>
<dbReference type="Proteomes" id="UP000184148">
    <property type="component" value="Unassembled WGS sequence"/>
</dbReference>
<keyword evidence="3" id="KW-0808">Transferase</keyword>
<feature type="domain" description="Glycosyltransferase 2-like" evidence="2">
    <location>
        <begin position="39"/>
        <end position="131"/>
    </location>
</feature>
<dbReference type="AlphaFoldDB" id="A0A1M4VCT1"/>
<dbReference type="EMBL" id="FQUY01000004">
    <property type="protein sequence ID" value="SHE66678.1"/>
    <property type="molecule type" value="Genomic_DNA"/>
</dbReference>
<gene>
    <name evidence="3" type="ORF">SAMN02745133_00882</name>
</gene>
<accession>A0A1M4VCT1</accession>
<evidence type="ECO:0000313" key="3">
    <source>
        <dbReference type="EMBL" id="SHE66678.1"/>
    </source>
</evidence>
<dbReference type="Gene3D" id="3.90.550.10">
    <property type="entry name" value="Spore Coat Polysaccharide Biosynthesis Protein SpsA, Chain A"/>
    <property type="match status" value="1"/>
</dbReference>
<keyword evidence="1" id="KW-0472">Membrane</keyword>
<protein>
    <submittedName>
        <fullName evidence="3">Glycosyl transferase family 2</fullName>
    </submittedName>
</protein>
<dbReference type="SUPFAM" id="SSF53448">
    <property type="entry name" value="Nucleotide-diphospho-sugar transferases"/>
    <property type="match status" value="1"/>
</dbReference>
<keyword evidence="1" id="KW-1133">Transmembrane helix</keyword>
<proteinExistence type="predicted"/>
<reference evidence="4" key="1">
    <citation type="submission" date="2016-11" db="EMBL/GenBank/DDBJ databases">
        <authorList>
            <person name="Varghese N."/>
            <person name="Submissions S."/>
        </authorList>
    </citation>
    <scope>NUCLEOTIDE SEQUENCE [LARGE SCALE GENOMIC DNA]</scope>
    <source>
        <strain evidence="4">DSM 12395</strain>
    </source>
</reference>
<name>A0A1M4VCT1_9FIRM</name>
<organism evidence="3 4">
    <name type="scientific">Desulforamulus putei DSM 12395</name>
    <dbReference type="NCBI Taxonomy" id="1121429"/>
    <lineage>
        <taxon>Bacteria</taxon>
        <taxon>Bacillati</taxon>
        <taxon>Bacillota</taxon>
        <taxon>Clostridia</taxon>
        <taxon>Eubacteriales</taxon>
        <taxon>Peptococcaceae</taxon>
        <taxon>Desulforamulus</taxon>
    </lineage>
</organism>
<evidence type="ECO:0000259" key="2">
    <source>
        <dbReference type="Pfam" id="PF00535"/>
    </source>
</evidence>
<dbReference type="RefSeq" id="WP_073236325.1">
    <property type="nucleotide sequence ID" value="NZ_FQUY01000004.1"/>
</dbReference>
<evidence type="ECO:0000313" key="4">
    <source>
        <dbReference type="Proteomes" id="UP000184148"/>
    </source>
</evidence>
<dbReference type="OrthoDB" id="2990399at2"/>